<dbReference type="KEGG" id="lpan:LPMP_020060"/>
<dbReference type="AlphaFoldDB" id="A0A088S158"/>
<feature type="compositionally biased region" description="Polar residues" evidence="1">
    <location>
        <begin position="325"/>
        <end position="341"/>
    </location>
</feature>
<evidence type="ECO:0000313" key="3">
    <source>
        <dbReference type="Proteomes" id="UP000063063"/>
    </source>
</evidence>
<dbReference type="RefSeq" id="XP_010698151.1">
    <property type="nucleotide sequence ID" value="XM_010699849.1"/>
</dbReference>
<dbReference type="VEuPathDB" id="TriTrypDB:LPMP_020060"/>
<evidence type="ECO:0000313" key="2">
    <source>
        <dbReference type="EMBL" id="AIN95186.1"/>
    </source>
</evidence>
<name>A0A088S158_LEIPA</name>
<keyword evidence="3" id="KW-1185">Reference proteome</keyword>
<dbReference type="Proteomes" id="UP000063063">
    <property type="component" value="Chromosome 2"/>
</dbReference>
<proteinExistence type="predicted"/>
<accession>A0A088S158</accession>
<dbReference type="OrthoDB" id="272172at2759"/>
<reference evidence="2 3" key="1">
    <citation type="journal article" date="2015" name="Sci. Rep.">
        <title>The genome of Leishmania panamensis: insights into genomics of the L. (Viannia) subgenus.</title>
        <authorList>
            <person name="Llanes A."/>
            <person name="Restrepo C.M."/>
            <person name="Vecchio G.D."/>
            <person name="Anguizola F.J."/>
            <person name="Lleonart R."/>
        </authorList>
    </citation>
    <scope>NUCLEOTIDE SEQUENCE [LARGE SCALE GENOMIC DNA]</scope>
    <source>
        <strain evidence="2 3">MHOM/PA/94/PSC-1</strain>
    </source>
</reference>
<dbReference type="GeneID" id="22571816"/>
<dbReference type="EMBL" id="CP009371">
    <property type="protein sequence ID" value="AIN95186.1"/>
    <property type="molecule type" value="Genomic_DNA"/>
</dbReference>
<dbReference type="eggNOG" id="ENOG502RZFV">
    <property type="taxonomic scope" value="Eukaryota"/>
</dbReference>
<feature type="region of interest" description="Disordered" evidence="1">
    <location>
        <begin position="307"/>
        <end position="353"/>
    </location>
</feature>
<protein>
    <submittedName>
        <fullName evidence="2">Uncharacterized protein</fullName>
    </submittedName>
</protein>
<sequence length="353" mass="38373">MSTKTGGMRKPVEEKALLSELSRMFHLLKANRKEQRYGREAATAAAASSAGVCTTGAKASKRATRDVRRGSQRRSRRGGSIWIVLKGGFGPRSVPTAAQAERVDTRANGRALLSERRRAAALKEAEAYIQSAWQQAQEAELLTKDGTPTEEGDAYLAEQYAMASRMLCPPTTGAHLSQLVANHCSSGLDNAVTGATHGQPAYVLTRSEWEDLCTREAAILFRYRTSATPCGTAEDYFKEQQQARENTYHFATAEPTARAGDIVPTKCLVRIRDSQREKHTCIMSTAKSVNYFKSNFGQVLRKELSGSRLPRGSTADEAAAAASANTSRGNHQATLQPGAATSSSSSGKRRRRR</sequence>
<dbReference type="VEuPathDB" id="TriTrypDB:LPAL13_020005600"/>
<organism evidence="2 3">
    <name type="scientific">Leishmania panamensis</name>
    <dbReference type="NCBI Taxonomy" id="5679"/>
    <lineage>
        <taxon>Eukaryota</taxon>
        <taxon>Discoba</taxon>
        <taxon>Euglenozoa</taxon>
        <taxon>Kinetoplastea</taxon>
        <taxon>Metakinetoplastina</taxon>
        <taxon>Trypanosomatida</taxon>
        <taxon>Trypanosomatidae</taxon>
        <taxon>Leishmaniinae</taxon>
        <taxon>Leishmania</taxon>
        <taxon>Leishmania guyanensis species complex</taxon>
    </lineage>
</organism>
<evidence type="ECO:0000256" key="1">
    <source>
        <dbReference type="SAM" id="MobiDB-lite"/>
    </source>
</evidence>
<gene>
    <name evidence="2" type="ORF">LPMP_020060</name>
</gene>
<feature type="compositionally biased region" description="Low complexity" evidence="1">
    <location>
        <begin position="315"/>
        <end position="324"/>
    </location>
</feature>